<keyword evidence="4" id="KW-1185">Reference proteome</keyword>
<dbReference type="EMBL" id="ASHL01000004">
    <property type="protein sequence ID" value="EPD13319.1"/>
    <property type="molecule type" value="Genomic_DNA"/>
</dbReference>
<sequence length="270" mass="29237">MKKIVKILWLMGVGALMMFASNSSALDVLRMSTTTSTENSGLLAVLNPVFETQHNVKLEVIAVGTGKALAMGAQGDVDVVFAHAPAAELNYVKSGDFIDRSAVMHNDFVIVGPTSDPANIAASKTIEEALRSIAEIEASFISRGDDSGTHKKEKLLWKKAGVAPSGDWYVDVGQGMGAVLNIANEKLAYALTDRGTQIAFADKISLKVLFEGDVNLFNPYHVMAVNPKKHPGSRYDLAIKYIQFVTSKRGQEIIADFRKGGQQLFYPDAE</sequence>
<organism evidence="3 4">
    <name type="scientific">Cycloclasticus pugetii</name>
    <dbReference type="NCBI Taxonomy" id="34068"/>
    <lineage>
        <taxon>Bacteria</taxon>
        <taxon>Pseudomonadati</taxon>
        <taxon>Pseudomonadota</taxon>
        <taxon>Gammaproteobacteria</taxon>
        <taxon>Thiotrichales</taxon>
        <taxon>Piscirickettsiaceae</taxon>
        <taxon>Cycloclasticus</taxon>
    </lineage>
</organism>
<dbReference type="RefSeq" id="WP_015005039.1">
    <property type="nucleotide sequence ID" value="NZ_JBLHXE010000009.1"/>
</dbReference>
<evidence type="ECO:0000256" key="1">
    <source>
        <dbReference type="SAM" id="SignalP"/>
    </source>
</evidence>
<dbReference type="Pfam" id="PF12849">
    <property type="entry name" value="PBP_like_2"/>
    <property type="match status" value="1"/>
</dbReference>
<dbReference type="AlphaFoldDB" id="A0AB33Z1P1"/>
<evidence type="ECO:0000259" key="2">
    <source>
        <dbReference type="Pfam" id="PF12849"/>
    </source>
</evidence>
<gene>
    <name evidence="3" type="ORF">L196_06740</name>
</gene>
<feature type="chain" id="PRO_5044217459" evidence="1">
    <location>
        <begin position="26"/>
        <end position="270"/>
    </location>
</feature>
<evidence type="ECO:0000313" key="3">
    <source>
        <dbReference type="EMBL" id="EPD13319.1"/>
    </source>
</evidence>
<feature type="signal peptide" evidence="1">
    <location>
        <begin position="1"/>
        <end position="25"/>
    </location>
</feature>
<reference evidence="3 4" key="1">
    <citation type="journal article" date="2013" name="Genome Announc.">
        <title>Genome Sequence of the Pyrene- and Fluoranthene-Degrading Bacterium Cycloclasticus sp. Strain PY97M.</title>
        <authorList>
            <person name="Cui Z."/>
            <person name="Xu G."/>
            <person name="Li Q."/>
            <person name="Gao W."/>
            <person name="Zheng L."/>
        </authorList>
    </citation>
    <scope>NUCLEOTIDE SEQUENCE [LARGE SCALE GENOMIC DNA]</scope>
    <source>
        <strain evidence="3 4">PY97M</strain>
    </source>
</reference>
<keyword evidence="1" id="KW-0732">Signal</keyword>
<dbReference type="PANTHER" id="PTHR37945:SF1">
    <property type="entry name" value="EXTRACELLULAR TUNGSTATE BINDING PROTEIN"/>
    <property type="match status" value="1"/>
</dbReference>
<comment type="caution">
    <text evidence="3">The sequence shown here is derived from an EMBL/GenBank/DDBJ whole genome shotgun (WGS) entry which is preliminary data.</text>
</comment>
<dbReference type="Proteomes" id="UP000015462">
    <property type="component" value="Unassembled WGS sequence"/>
</dbReference>
<dbReference type="SUPFAM" id="SSF53850">
    <property type="entry name" value="Periplasmic binding protein-like II"/>
    <property type="match status" value="1"/>
</dbReference>
<dbReference type="InterPro" id="IPR052738">
    <property type="entry name" value="ABC-Tungstate_binding"/>
</dbReference>
<dbReference type="PANTHER" id="PTHR37945">
    <property type="entry name" value="EXTRACELLULAR TUNGSTATE BINDING PROTEIN"/>
    <property type="match status" value="1"/>
</dbReference>
<proteinExistence type="predicted"/>
<accession>A0AB33Z1P1</accession>
<dbReference type="Gene3D" id="3.40.190.10">
    <property type="entry name" value="Periplasmic binding protein-like II"/>
    <property type="match status" value="2"/>
</dbReference>
<protein>
    <submittedName>
        <fullName evidence="3">Tungstate ABC transporter permease-like protein</fullName>
    </submittedName>
</protein>
<feature type="domain" description="PBP" evidence="2">
    <location>
        <begin position="32"/>
        <end position="248"/>
    </location>
</feature>
<name>A0AB33Z1P1_9GAMM</name>
<dbReference type="InterPro" id="IPR024370">
    <property type="entry name" value="PBP_domain"/>
</dbReference>
<evidence type="ECO:0000313" key="4">
    <source>
        <dbReference type="Proteomes" id="UP000015462"/>
    </source>
</evidence>